<keyword evidence="1" id="KW-0812">Transmembrane</keyword>
<evidence type="ECO:0000256" key="1">
    <source>
        <dbReference type="SAM" id="Phobius"/>
    </source>
</evidence>
<comment type="caution">
    <text evidence="2">The sequence shown here is derived from an EMBL/GenBank/DDBJ whole genome shotgun (WGS) entry which is preliminary data.</text>
</comment>
<dbReference type="Pfam" id="PF00873">
    <property type="entry name" value="ACR_tran"/>
    <property type="match status" value="1"/>
</dbReference>
<feature type="transmembrane region" description="Helical" evidence="1">
    <location>
        <begin position="439"/>
        <end position="461"/>
    </location>
</feature>
<feature type="transmembrane region" description="Helical" evidence="1">
    <location>
        <begin position="953"/>
        <end position="972"/>
    </location>
</feature>
<protein>
    <submittedName>
        <fullName evidence="2">Efflux RND transporter permease subunit</fullName>
    </submittedName>
</protein>
<dbReference type="SUPFAM" id="SSF82866">
    <property type="entry name" value="Multidrug efflux transporter AcrB transmembrane domain"/>
    <property type="match status" value="2"/>
</dbReference>
<feature type="transmembrane region" description="Helical" evidence="1">
    <location>
        <begin position="907"/>
        <end position="932"/>
    </location>
</feature>
<dbReference type="AlphaFoldDB" id="A0A9X3LIT9"/>
<dbReference type="EMBL" id="JAMKBJ010000009">
    <property type="protein sequence ID" value="MCZ8537786.1"/>
    <property type="molecule type" value="Genomic_DNA"/>
</dbReference>
<evidence type="ECO:0000313" key="2">
    <source>
        <dbReference type="EMBL" id="MCZ8537786.1"/>
    </source>
</evidence>
<dbReference type="RefSeq" id="WP_269926855.1">
    <property type="nucleotide sequence ID" value="NZ_JAMKBJ010000009.1"/>
</dbReference>
<feature type="transmembrane region" description="Helical" evidence="1">
    <location>
        <begin position="467"/>
        <end position="490"/>
    </location>
</feature>
<feature type="transmembrane region" description="Helical" evidence="1">
    <location>
        <begin position="984"/>
        <end position="1007"/>
    </location>
</feature>
<feature type="transmembrane region" description="Helical" evidence="1">
    <location>
        <begin position="881"/>
        <end position="901"/>
    </location>
</feature>
<sequence length="1023" mass="110279">MNHIINFVLKNKFAVWLMTIVITVAGITAGLQMKLETIPDITVPVVTATTIYPGATPDQVVSELSEPYEKAVQNLEGVKMVMSSSYQNASSLQIEFEFGTDMKEAEAEVAAALKNIPLPTGAQEPKVARISINAFPVAAISVSSEKDSLAELTENIETNLVPTLEGIEGVSSVAVTGQQLNEISFKFNQDKLAEYGLNEETVKGMVKGSDVTFPLGLFPFEGTEKSVVVDGDITSIEDLNAIQIPVVPSNPGAAPAQPSMVELGEVADIEFVGKAESISRTNGKESIAVQVVKSQGANTVDVVNLMKEEVKAFEKDNADFEIVLTFDQGEPIEKSVETMLSKALFGAGFAVLIILLFLRNIRSTMIAIISIPLSLLIAVLLIKQMDITLNMMTLGAMTVAIGRVIDDSIVVVENIYRRMASPTEQLRGKALIREATKEMFVPILSSTLVTIAVFLPIGLVGGMVGELFLPFALTIVFALLASLLVAITLVPMLSHSLFKKGLGDKHTHDPEKPGKIAGVYRSILKWTLNHKLITTLLAIALFAGSLALVPFVGTSFLPEEDEKMMYVTYTPKPGETKEDVEEAVSDVEAFFIDRKNVESVQVSIGGENPMMPGQNNGALMYVIYEDETPEFTLEKEQAMKEVQKFKTAGEWKSQDFATSGGSNEISYYVYGKDLETIEPVIRDIEEILNEGKNIANIGSTIADSYEEHTLVADQTKLAQYGLTAAQVGMALNPNVQREMLTTIEQDGETFEVYIDTVKQKPDSLEELLNKTIPSPLGMEVAVKDVVTVTDGKTSDTVTRRDGQIYASVKGKITTDDISAESKVVQEKVDKLYIPANVSIETAGVTADMQESFTQLGLAMLAAIAIVYLILVVTFGGAIAPFAILFSLPFTISGALVALLIAGETISISTMIGALMLIGIVVTNAIVLVDRVIHKEKEGLSTRDAILEAGVTRLRPILMTAIATIGALIPLAIGAEGSGLISKGLGVTVIGGLTSSTLLTLIVVPVVYEFLGKFRKRKLSEEEE</sequence>
<dbReference type="Gene3D" id="3.30.70.1320">
    <property type="entry name" value="Multidrug efflux transporter AcrB pore domain like"/>
    <property type="match status" value="1"/>
</dbReference>
<evidence type="ECO:0000313" key="3">
    <source>
        <dbReference type="Proteomes" id="UP001152173"/>
    </source>
</evidence>
<dbReference type="PRINTS" id="PR00702">
    <property type="entry name" value="ACRIFLAVINRP"/>
</dbReference>
<dbReference type="PANTHER" id="PTHR32063:SF0">
    <property type="entry name" value="SWARMING MOTILITY PROTEIN SWRC"/>
    <property type="match status" value="1"/>
</dbReference>
<feature type="transmembrane region" description="Helical" evidence="1">
    <location>
        <begin position="532"/>
        <end position="553"/>
    </location>
</feature>
<dbReference type="Gene3D" id="3.30.70.1430">
    <property type="entry name" value="Multidrug efflux transporter AcrB pore domain"/>
    <property type="match status" value="2"/>
</dbReference>
<keyword evidence="1" id="KW-1133">Transmembrane helix</keyword>
<dbReference type="InterPro" id="IPR001036">
    <property type="entry name" value="Acrflvin-R"/>
</dbReference>
<feature type="transmembrane region" description="Helical" evidence="1">
    <location>
        <begin position="855"/>
        <end position="874"/>
    </location>
</feature>
<feature type="transmembrane region" description="Helical" evidence="1">
    <location>
        <begin position="13"/>
        <end position="31"/>
    </location>
</feature>
<dbReference type="InterPro" id="IPR027463">
    <property type="entry name" value="AcrB_DN_DC_subdom"/>
</dbReference>
<dbReference type="Gene3D" id="3.30.70.1440">
    <property type="entry name" value="Multidrug efflux transporter AcrB pore domain"/>
    <property type="match status" value="1"/>
</dbReference>
<gene>
    <name evidence="2" type="ORF">M9R32_11385</name>
</gene>
<organism evidence="2 3">
    <name type="scientific">Paenisporosarcina quisquiliarum</name>
    <dbReference type="NCBI Taxonomy" id="365346"/>
    <lineage>
        <taxon>Bacteria</taxon>
        <taxon>Bacillati</taxon>
        <taxon>Bacillota</taxon>
        <taxon>Bacilli</taxon>
        <taxon>Bacillales</taxon>
        <taxon>Caryophanaceae</taxon>
        <taxon>Paenisporosarcina</taxon>
    </lineage>
</organism>
<name>A0A9X3LIT9_9BACL</name>
<dbReference type="Gene3D" id="3.30.2090.10">
    <property type="entry name" value="Multidrug efflux transporter AcrB TolC docking domain, DN and DC subdomains"/>
    <property type="match status" value="2"/>
</dbReference>
<dbReference type="GO" id="GO:0005886">
    <property type="term" value="C:plasma membrane"/>
    <property type="evidence" value="ECO:0007669"/>
    <property type="project" value="TreeGrafter"/>
</dbReference>
<reference evidence="2" key="1">
    <citation type="submission" date="2022-05" db="EMBL/GenBank/DDBJ databases">
        <authorList>
            <person name="Colautti A."/>
            <person name="Iacumin L."/>
        </authorList>
    </citation>
    <scope>NUCLEOTIDE SEQUENCE</scope>
    <source>
        <strain evidence="2">SK 55</strain>
    </source>
</reference>
<dbReference type="Gene3D" id="1.20.1640.10">
    <property type="entry name" value="Multidrug efflux transporter AcrB transmembrane domain"/>
    <property type="match status" value="2"/>
</dbReference>
<keyword evidence="3" id="KW-1185">Reference proteome</keyword>
<dbReference type="PANTHER" id="PTHR32063">
    <property type="match status" value="1"/>
</dbReference>
<dbReference type="Proteomes" id="UP001152173">
    <property type="component" value="Unassembled WGS sequence"/>
</dbReference>
<keyword evidence="1" id="KW-0472">Membrane</keyword>
<proteinExistence type="predicted"/>
<feature type="transmembrane region" description="Helical" evidence="1">
    <location>
        <begin position="364"/>
        <end position="382"/>
    </location>
</feature>
<accession>A0A9X3LIT9</accession>
<dbReference type="GO" id="GO:0042910">
    <property type="term" value="F:xenobiotic transmembrane transporter activity"/>
    <property type="evidence" value="ECO:0007669"/>
    <property type="project" value="TreeGrafter"/>
</dbReference>
<dbReference type="SUPFAM" id="SSF82693">
    <property type="entry name" value="Multidrug efflux transporter AcrB pore domain, PN1, PN2, PC1 and PC2 subdomains"/>
    <property type="match status" value="2"/>
</dbReference>
<dbReference type="SUPFAM" id="SSF82714">
    <property type="entry name" value="Multidrug efflux transporter AcrB TolC docking domain, DN and DC subdomains"/>
    <property type="match status" value="2"/>
</dbReference>